<evidence type="ECO:0000256" key="3">
    <source>
        <dbReference type="ARBA" id="ARBA00022692"/>
    </source>
</evidence>
<dbReference type="AlphaFoldDB" id="A0A9W6SC43"/>
<keyword evidence="3 6" id="KW-0812">Transmembrane</keyword>
<evidence type="ECO:0000256" key="6">
    <source>
        <dbReference type="SAM" id="Phobius"/>
    </source>
</evidence>
<organism evidence="7 8">
    <name type="scientific">Actinoallomurus iriomotensis</name>
    <dbReference type="NCBI Taxonomy" id="478107"/>
    <lineage>
        <taxon>Bacteria</taxon>
        <taxon>Bacillati</taxon>
        <taxon>Actinomycetota</taxon>
        <taxon>Actinomycetes</taxon>
        <taxon>Streptosporangiales</taxon>
        <taxon>Thermomonosporaceae</taxon>
        <taxon>Actinoallomurus</taxon>
    </lineage>
</organism>
<keyword evidence="8" id="KW-1185">Reference proteome</keyword>
<dbReference type="GO" id="GO:0005886">
    <property type="term" value="C:plasma membrane"/>
    <property type="evidence" value="ECO:0007669"/>
    <property type="project" value="UniProtKB-SubCell"/>
</dbReference>
<feature type="transmembrane region" description="Helical" evidence="6">
    <location>
        <begin position="150"/>
        <end position="175"/>
    </location>
</feature>
<dbReference type="PANTHER" id="PTHR30086">
    <property type="entry name" value="ARGININE EXPORTER PROTEIN ARGO"/>
    <property type="match status" value="1"/>
</dbReference>
<dbReference type="GO" id="GO:0015171">
    <property type="term" value="F:amino acid transmembrane transporter activity"/>
    <property type="evidence" value="ECO:0007669"/>
    <property type="project" value="TreeGrafter"/>
</dbReference>
<keyword evidence="5 6" id="KW-0472">Membrane</keyword>
<name>A0A9W6SC43_9ACTN</name>
<accession>A0A9W6SC43</accession>
<reference evidence="7" key="1">
    <citation type="submission" date="2023-03" db="EMBL/GenBank/DDBJ databases">
        <title>Actinoallomurus iriomotensis NBRC 103684.</title>
        <authorList>
            <person name="Ichikawa N."/>
            <person name="Sato H."/>
            <person name="Tonouchi N."/>
        </authorList>
    </citation>
    <scope>NUCLEOTIDE SEQUENCE</scope>
    <source>
        <strain evidence="7">NBRC 103684</strain>
    </source>
</reference>
<dbReference type="RefSeq" id="WP_285582025.1">
    <property type="nucleotide sequence ID" value="NZ_BSTK01000018.1"/>
</dbReference>
<dbReference type="Pfam" id="PF01810">
    <property type="entry name" value="LysE"/>
    <property type="match status" value="1"/>
</dbReference>
<comment type="caution">
    <text evidence="7">The sequence shown here is derived from an EMBL/GenBank/DDBJ whole genome shotgun (WGS) entry which is preliminary data.</text>
</comment>
<sequence>MPWSSYGSFLLFAVVLVLIPGPDFAVVTKNTLAVGRWRGAWCAGGVAGSNAVQGAAAATGLGALIVRAQPLFVAIKWAGVAYLAVLGVQAVRSAIRGDYAPLGDGSGGRGAAGAAFGGWRQGFLSNITNPKVLVFYLAVLPQFLGAGEGLPVLLVFALSHALLSLSYLLVLTAFLDRLRGVLTRRRVRRGLDAVTGTALLGFSARLAAER</sequence>
<dbReference type="Proteomes" id="UP001165074">
    <property type="component" value="Unassembled WGS sequence"/>
</dbReference>
<evidence type="ECO:0000256" key="4">
    <source>
        <dbReference type="ARBA" id="ARBA00022989"/>
    </source>
</evidence>
<dbReference type="EMBL" id="BSTK01000018">
    <property type="protein sequence ID" value="GLY90828.1"/>
    <property type="molecule type" value="Genomic_DNA"/>
</dbReference>
<gene>
    <name evidence="7" type="ORF">Airi02_087570</name>
</gene>
<evidence type="ECO:0000256" key="2">
    <source>
        <dbReference type="ARBA" id="ARBA00022475"/>
    </source>
</evidence>
<protein>
    <submittedName>
        <fullName evidence="7">Lysine transporter LysE</fullName>
    </submittedName>
</protein>
<proteinExistence type="predicted"/>
<dbReference type="PANTHER" id="PTHR30086:SF20">
    <property type="entry name" value="ARGININE EXPORTER PROTEIN ARGO-RELATED"/>
    <property type="match status" value="1"/>
</dbReference>
<dbReference type="PIRSF" id="PIRSF006324">
    <property type="entry name" value="LeuE"/>
    <property type="match status" value="1"/>
</dbReference>
<keyword evidence="4 6" id="KW-1133">Transmembrane helix</keyword>
<evidence type="ECO:0000256" key="1">
    <source>
        <dbReference type="ARBA" id="ARBA00004651"/>
    </source>
</evidence>
<keyword evidence="2" id="KW-1003">Cell membrane</keyword>
<comment type="subcellular location">
    <subcellularLocation>
        <location evidence="1">Cell membrane</location>
        <topology evidence="1">Multi-pass membrane protein</topology>
    </subcellularLocation>
</comment>
<evidence type="ECO:0000313" key="8">
    <source>
        <dbReference type="Proteomes" id="UP001165074"/>
    </source>
</evidence>
<evidence type="ECO:0000256" key="5">
    <source>
        <dbReference type="ARBA" id="ARBA00023136"/>
    </source>
</evidence>
<dbReference type="InterPro" id="IPR001123">
    <property type="entry name" value="LeuE-type"/>
</dbReference>
<evidence type="ECO:0000313" key="7">
    <source>
        <dbReference type="EMBL" id="GLY90828.1"/>
    </source>
</evidence>